<gene>
    <name evidence="1" type="ORF">V8G54_001047</name>
</gene>
<proteinExistence type="predicted"/>
<keyword evidence="2" id="KW-1185">Reference proteome</keyword>
<organism evidence="1 2">
    <name type="scientific">Vigna mungo</name>
    <name type="common">Black gram</name>
    <name type="synonym">Phaseolus mungo</name>
    <dbReference type="NCBI Taxonomy" id="3915"/>
    <lineage>
        <taxon>Eukaryota</taxon>
        <taxon>Viridiplantae</taxon>
        <taxon>Streptophyta</taxon>
        <taxon>Embryophyta</taxon>
        <taxon>Tracheophyta</taxon>
        <taxon>Spermatophyta</taxon>
        <taxon>Magnoliopsida</taxon>
        <taxon>eudicotyledons</taxon>
        <taxon>Gunneridae</taxon>
        <taxon>Pentapetalae</taxon>
        <taxon>rosids</taxon>
        <taxon>fabids</taxon>
        <taxon>Fabales</taxon>
        <taxon>Fabaceae</taxon>
        <taxon>Papilionoideae</taxon>
        <taxon>50 kb inversion clade</taxon>
        <taxon>NPAAA clade</taxon>
        <taxon>indigoferoid/millettioid clade</taxon>
        <taxon>Phaseoleae</taxon>
        <taxon>Vigna</taxon>
    </lineage>
</organism>
<dbReference type="AlphaFoldDB" id="A0AAQ3SAL6"/>
<dbReference type="Proteomes" id="UP001374535">
    <property type="component" value="Chromosome 1"/>
</dbReference>
<dbReference type="EMBL" id="CP144700">
    <property type="protein sequence ID" value="WVZ22503.1"/>
    <property type="molecule type" value="Genomic_DNA"/>
</dbReference>
<evidence type="ECO:0000313" key="2">
    <source>
        <dbReference type="Proteomes" id="UP001374535"/>
    </source>
</evidence>
<sequence length="114" mass="12516">MAPGATGFDVCLVIRLNSIPFGALVTDPLLVIAVLPSEVLLDAHKIPKGMTRVMVQTAWLWTDKYSLLLPLCFPLEQFPWYLVSSPVHLKILVPLEPLVADLAHISVRFQQGGG</sequence>
<evidence type="ECO:0000313" key="1">
    <source>
        <dbReference type="EMBL" id="WVZ22503.1"/>
    </source>
</evidence>
<reference evidence="1 2" key="1">
    <citation type="journal article" date="2023" name="Life. Sci Alliance">
        <title>Evolutionary insights into 3D genome organization and epigenetic landscape of Vigna mungo.</title>
        <authorList>
            <person name="Junaid A."/>
            <person name="Singh B."/>
            <person name="Bhatia S."/>
        </authorList>
    </citation>
    <scope>NUCLEOTIDE SEQUENCE [LARGE SCALE GENOMIC DNA]</scope>
    <source>
        <strain evidence="1">Urdbean</strain>
    </source>
</reference>
<protein>
    <submittedName>
        <fullName evidence="1">Uncharacterized protein</fullName>
    </submittedName>
</protein>
<name>A0AAQ3SAL6_VIGMU</name>
<accession>A0AAQ3SAL6</accession>